<organism evidence="5 6">
    <name type="scientific">Moorena producens (strain JHB)</name>
    <dbReference type="NCBI Taxonomy" id="1454205"/>
    <lineage>
        <taxon>Bacteria</taxon>
        <taxon>Bacillati</taxon>
        <taxon>Cyanobacteriota</taxon>
        <taxon>Cyanophyceae</taxon>
        <taxon>Coleofasciculales</taxon>
        <taxon>Coleofasciculaceae</taxon>
        <taxon>Moorena</taxon>
    </lineage>
</organism>
<name>A0A1D9G031_MOOP1</name>
<dbReference type="InterPro" id="IPR053201">
    <property type="entry name" value="Flavunoidine_N-MTase"/>
</dbReference>
<evidence type="ECO:0000313" key="6">
    <source>
        <dbReference type="Proteomes" id="UP000176944"/>
    </source>
</evidence>
<dbReference type="PANTHER" id="PTHR12350">
    <property type="entry name" value="HISTONE-LYSINE N-METHYLTRANSFERASE-RELATED"/>
    <property type="match status" value="1"/>
</dbReference>
<dbReference type="EMBL" id="CP017708">
    <property type="protein sequence ID" value="AOY80998.1"/>
    <property type="molecule type" value="Genomic_DNA"/>
</dbReference>
<proteinExistence type="predicted"/>
<dbReference type="InterPro" id="IPR046341">
    <property type="entry name" value="SET_dom_sf"/>
</dbReference>
<dbReference type="PROSITE" id="PS50868">
    <property type="entry name" value="POST_SET"/>
    <property type="match status" value="1"/>
</dbReference>
<dbReference type="Pfam" id="PF00856">
    <property type="entry name" value="SET"/>
    <property type="match status" value="1"/>
</dbReference>
<feature type="domain" description="SET" evidence="3">
    <location>
        <begin position="3"/>
        <end position="100"/>
    </location>
</feature>
<accession>A0A1D9G031</accession>
<evidence type="ECO:0000259" key="4">
    <source>
        <dbReference type="PROSITE" id="PS50868"/>
    </source>
</evidence>
<dbReference type="Gene3D" id="2.170.270.10">
    <property type="entry name" value="SET domain"/>
    <property type="match status" value="1"/>
</dbReference>
<dbReference type="GO" id="GO:0016740">
    <property type="term" value="F:transferase activity"/>
    <property type="evidence" value="ECO:0007669"/>
    <property type="project" value="UniProtKB-KW"/>
</dbReference>
<dbReference type="AlphaFoldDB" id="A0A1D9G031"/>
<reference evidence="6" key="1">
    <citation type="submission" date="2016-10" db="EMBL/GenBank/DDBJ databases">
        <title>Comparative genomics uncovers the prolific and rare metabolic potential of the cyanobacterial genus Moorea.</title>
        <authorList>
            <person name="Leao T."/>
            <person name="Castelao G."/>
            <person name="Korobeynikov A."/>
            <person name="Monroe E.A."/>
            <person name="Podell S."/>
            <person name="Glukhov E."/>
            <person name="Allen E."/>
            <person name="Gerwick W.H."/>
            <person name="Gerwick L."/>
        </authorList>
    </citation>
    <scope>NUCLEOTIDE SEQUENCE [LARGE SCALE GENOMIC DNA]</scope>
    <source>
        <strain evidence="6">JHB</strain>
    </source>
</reference>
<protein>
    <submittedName>
        <fullName evidence="5">SET domain-containing protein-lysine N-methyltransferase</fullName>
    </submittedName>
</protein>
<dbReference type="PROSITE" id="PS50280">
    <property type="entry name" value="SET"/>
    <property type="match status" value="1"/>
</dbReference>
<sequence>MTERFELRDTPGKGEGMFATDIFKTGEIVMVGRIKQVFSENNSHASQIGKDKYVLHGGMIHKVNHCCDPNCGIHVNETGGHDFVARRDITVGEEITFDYAMRNYSVDFFEITCQCGAEKCRGKITGYKDLPADKKKEYEGLIAPYLLELDA</sequence>
<keyword evidence="1" id="KW-0808">Transferase</keyword>
<gene>
    <name evidence="5" type="ORF">BJP36_14905</name>
</gene>
<keyword evidence="2" id="KW-0949">S-adenosyl-L-methionine</keyword>
<dbReference type="InterPro" id="IPR003616">
    <property type="entry name" value="Post-SET_dom"/>
</dbReference>
<dbReference type="SUPFAM" id="SSF82199">
    <property type="entry name" value="SET domain"/>
    <property type="match status" value="1"/>
</dbReference>
<dbReference type="Proteomes" id="UP000176944">
    <property type="component" value="Chromosome"/>
</dbReference>
<evidence type="ECO:0000259" key="3">
    <source>
        <dbReference type="PROSITE" id="PS50280"/>
    </source>
</evidence>
<dbReference type="InterPro" id="IPR001214">
    <property type="entry name" value="SET_dom"/>
</dbReference>
<evidence type="ECO:0000313" key="5">
    <source>
        <dbReference type="EMBL" id="AOY80998.1"/>
    </source>
</evidence>
<evidence type="ECO:0000256" key="1">
    <source>
        <dbReference type="ARBA" id="ARBA00022679"/>
    </source>
</evidence>
<dbReference type="PANTHER" id="PTHR12350:SF19">
    <property type="entry name" value="SET DOMAIN-CONTAINING PROTEIN"/>
    <property type="match status" value="1"/>
</dbReference>
<evidence type="ECO:0000256" key="2">
    <source>
        <dbReference type="ARBA" id="ARBA00022691"/>
    </source>
</evidence>
<feature type="domain" description="Post-SET" evidence="4">
    <location>
        <begin position="109"/>
        <end position="125"/>
    </location>
</feature>
<dbReference type="SMART" id="SM00317">
    <property type="entry name" value="SET"/>
    <property type="match status" value="1"/>
</dbReference>